<evidence type="ECO:0000313" key="2">
    <source>
        <dbReference type="Proteomes" id="UP000756132"/>
    </source>
</evidence>
<reference evidence="1" key="2">
    <citation type="journal article" date="2022" name="Microb. Genom.">
        <title>A chromosome-scale genome assembly of the tomato pathogen Cladosporium fulvum reveals a compartmentalized genome architecture and the presence of a dispensable chromosome.</title>
        <authorList>
            <person name="Zaccaron A.Z."/>
            <person name="Chen L.H."/>
            <person name="Samaras A."/>
            <person name="Stergiopoulos I."/>
        </authorList>
    </citation>
    <scope>NUCLEOTIDE SEQUENCE</scope>
    <source>
        <strain evidence="1">Race5_Kim</strain>
    </source>
</reference>
<gene>
    <name evidence="1" type="ORF">CLAFUR5_13304</name>
</gene>
<sequence>MAATSNIVTDQNPRDQEKPFRLLDLPAEIWSKIGKLAIDNTTTLTASNIKCLKPQYHGRSSYDRSAAIQPAITRTCRALRYELLHYYYRTTIAIHTKDGEDALELDAIGDWLRSIGAVNRRCVSGVTVSVEYDDASALKGLRGQLRGEEFKGVEFKMVKVRSHVVDGDGYAWDKYKFVFL</sequence>
<dbReference type="AlphaFoldDB" id="A0A9Q8PJU5"/>
<dbReference type="OrthoDB" id="3646601at2759"/>
<dbReference type="Proteomes" id="UP000756132">
    <property type="component" value="Chromosome 11"/>
</dbReference>
<organism evidence="1 2">
    <name type="scientific">Passalora fulva</name>
    <name type="common">Tomato leaf mold</name>
    <name type="synonym">Cladosporium fulvum</name>
    <dbReference type="NCBI Taxonomy" id="5499"/>
    <lineage>
        <taxon>Eukaryota</taxon>
        <taxon>Fungi</taxon>
        <taxon>Dikarya</taxon>
        <taxon>Ascomycota</taxon>
        <taxon>Pezizomycotina</taxon>
        <taxon>Dothideomycetes</taxon>
        <taxon>Dothideomycetidae</taxon>
        <taxon>Mycosphaerellales</taxon>
        <taxon>Mycosphaerellaceae</taxon>
        <taxon>Fulvia</taxon>
    </lineage>
</organism>
<protein>
    <submittedName>
        <fullName evidence="1">Uncharacterized protein</fullName>
    </submittedName>
</protein>
<accession>A0A9Q8PJU5</accession>
<name>A0A9Q8PJU5_PASFU</name>
<evidence type="ECO:0000313" key="1">
    <source>
        <dbReference type="EMBL" id="UJO23704.1"/>
    </source>
</evidence>
<dbReference type="EMBL" id="CP090173">
    <property type="protein sequence ID" value="UJO23704.1"/>
    <property type="molecule type" value="Genomic_DNA"/>
</dbReference>
<reference evidence="1" key="1">
    <citation type="submission" date="2021-12" db="EMBL/GenBank/DDBJ databases">
        <authorList>
            <person name="Zaccaron A."/>
            <person name="Stergiopoulos I."/>
        </authorList>
    </citation>
    <scope>NUCLEOTIDE SEQUENCE</scope>
    <source>
        <strain evidence="1">Race5_Kim</strain>
    </source>
</reference>
<proteinExistence type="predicted"/>
<keyword evidence="2" id="KW-1185">Reference proteome</keyword>